<dbReference type="RefSeq" id="WP_088531631.1">
    <property type="nucleotide sequence ID" value="NZ_CP021646.1"/>
</dbReference>
<reference evidence="1 2" key="1">
    <citation type="submission" date="2018-08" db="EMBL/GenBank/DDBJ databases">
        <title>Whole Genome Sequences of Two Pseudoalteromonas piscicida Strains, DE1-A and DE2-A, which Exhibit Strong Antibacterial Activity against Vibrio vulnificus.</title>
        <authorList>
            <person name="Richards G.P."/>
            <person name="Needleman D.S."/>
            <person name="Watson M.A."/>
            <person name="Polson S.W."/>
        </authorList>
    </citation>
    <scope>NUCLEOTIDE SEQUENCE [LARGE SCALE GENOMIC DNA]</scope>
    <source>
        <strain evidence="1 2">DE2-A</strain>
    </source>
</reference>
<organism evidence="1 2">
    <name type="scientific">Pseudoalteromonas piscicida</name>
    <dbReference type="NCBI Taxonomy" id="43662"/>
    <lineage>
        <taxon>Bacteria</taxon>
        <taxon>Pseudomonadati</taxon>
        <taxon>Pseudomonadota</taxon>
        <taxon>Gammaproteobacteria</taxon>
        <taxon>Alteromonadales</taxon>
        <taxon>Pseudoalteromonadaceae</taxon>
        <taxon>Pseudoalteromonas</taxon>
    </lineage>
</organism>
<dbReference type="KEGG" id="ppis:B1L02_14715"/>
<dbReference type="EMBL" id="CP031761">
    <property type="protein sequence ID" value="AXR01152.1"/>
    <property type="molecule type" value="Genomic_DNA"/>
</dbReference>
<dbReference type="AlphaFoldDB" id="A0AAD0REW7"/>
<evidence type="ECO:0000313" key="1">
    <source>
        <dbReference type="EMBL" id="AXR01152.1"/>
    </source>
</evidence>
<accession>A0AAD0REW7</accession>
<protein>
    <submittedName>
        <fullName evidence="1">Uncharacterized protein</fullName>
    </submittedName>
</protein>
<dbReference type="Proteomes" id="UP000258102">
    <property type="component" value="Chromosome 1"/>
</dbReference>
<gene>
    <name evidence="1" type="ORF">D0511_03020</name>
</gene>
<proteinExistence type="predicted"/>
<name>A0AAD0REW7_PSEO7</name>
<sequence>MSEHALLGWQKRLICNLVSYYKDSQHFHLNYDKGGWHLIKSSSPKLIQIVARNHYIEQVDKLPVTDRKALNSLLKLRKQKHNVECYSTQIRAQDESTSILNSWLFDIKAEGSLVVIPESVLIAIGESNSSITLVNNEYYLAQRNQVIYSVARFGLVNSPERFANTVGISFDTVSEIDSERSLVKRMVESIFPFLKRFVSSFIQPQGLLAYQAYFKKSAVLSAIACVSYLALSSAYLVAKKEYLQAELSGNQSNINQALSTFSEYEKNQGRVENWQAVMQDVPKVSPNLLLLDSVRDKARIESLQYKGDRFVIRGESSNAIAVLESVSEFDWVLDPKFDFPVRSYQGKEEFVISYTIPASTYKAEYQPINERTGGDHG</sequence>
<evidence type="ECO:0000313" key="2">
    <source>
        <dbReference type="Proteomes" id="UP000258102"/>
    </source>
</evidence>